<reference evidence="3 4" key="1">
    <citation type="submission" date="2020-09" db="EMBL/GenBank/DDBJ databases">
        <title>Diversity and distribution of actinomycetes associated with coral in the coast of Hainan.</title>
        <authorList>
            <person name="Li F."/>
        </authorList>
    </citation>
    <scope>NUCLEOTIDE SEQUENCE [LARGE SCALE GENOMIC DNA]</scope>
    <source>
        <strain evidence="3 4">HNM0947</strain>
    </source>
</reference>
<evidence type="ECO:0000313" key="4">
    <source>
        <dbReference type="Proteomes" id="UP000806528"/>
    </source>
</evidence>
<feature type="signal peptide" evidence="2">
    <location>
        <begin position="1"/>
        <end position="29"/>
    </location>
</feature>
<accession>A0ABR9P9K2</accession>
<proteinExistence type="predicted"/>
<evidence type="ECO:0000256" key="2">
    <source>
        <dbReference type="SAM" id="SignalP"/>
    </source>
</evidence>
<dbReference type="EMBL" id="JADBGI010000015">
    <property type="protein sequence ID" value="MBE3000521.1"/>
    <property type="molecule type" value="Genomic_DNA"/>
</dbReference>
<evidence type="ECO:0000313" key="3">
    <source>
        <dbReference type="EMBL" id="MBE3000521.1"/>
    </source>
</evidence>
<feature type="region of interest" description="Disordered" evidence="1">
    <location>
        <begin position="36"/>
        <end position="74"/>
    </location>
</feature>
<feature type="compositionally biased region" description="Basic and acidic residues" evidence="1">
    <location>
        <begin position="58"/>
        <end position="70"/>
    </location>
</feature>
<comment type="caution">
    <text evidence="3">The sequence shown here is derived from an EMBL/GenBank/DDBJ whole genome shotgun (WGS) entry which is preliminary data.</text>
</comment>
<protein>
    <submittedName>
        <fullName evidence="3">Uncharacterized protein</fullName>
    </submittedName>
</protein>
<keyword evidence="4" id="KW-1185">Reference proteome</keyword>
<dbReference type="Proteomes" id="UP000806528">
    <property type="component" value="Unassembled WGS sequence"/>
</dbReference>
<dbReference type="RefSeq" id="WP_193123121.1">
    <property type="nucleotide sequence ID" value="NZ_JADBGI010000015.1"/>
</dbReference>
<feature type="chain" id="PRO_5045715603" evidence="2">
    <location>
        <begin position="30"/>
        <end position="101"/>
    </location>
</feature>
<gene>
    <name evidence="3" type="ORF">IDM40_17690</name>
</gene>
<evidence type="ECO:0000256" key="1">
    <source>
        <dbReference type="SAM" id="MobiDB-lite"/>
    </source>
</evidence>
<name>A0ABR9P9K2_9ACTN</name>
<organism evidence="3 4">
    <name type="scientific">Nocardiopsis coralli</name>
    <dbReference type="NCBI Taxonomy" id="2772213"/>
    <lineage>
        <taxon>Bacteria</taxon>
        <taxon>Bacillati</taxon>
        <taxon>Actinomycetota</taxon>
        <taxon>Actinomycetes</taxon>
        <taxon>Streptosporangiales</taxon>
        <taxon>Nocardiopsidaceae</taxon>
        <taxon>Nocardiopsis</taxon>
    </lineage>
</organism>
<keyword evidence="2" id="KW-0732">Signal</keyword>
<sequence length="101" mass="10145">MNRKTLTRIAFAAVAAPALALGGPAVAMADSFYGSGGQHAGPTGATQWGTGSAVVSPDFHHKGDKVEQGHGHHHGGSVYVDGYEYAGPWGAGQGGTISGTR</sequence>